<dbReference type="PANTHER" id="PTHR13710">
    <property type="entry name" value="DNA HELICASE RECQ FAMILY MEMBER"/>
    <property type="match status" value="1"/>
</dbReference>
<dbReference type="Pfam" id="PF00270">
    <property type="entry name" value="DEAD"/>
    <property type="match status" value="1"/>
</dbReference>
<dbReference type="GO" id="GO:0006310">
    <property type="term" value="P:DNA recombination"/>
    <property type="evidence" value="ECO:0007669"/>
    <property type="project" value="TreeGrafter"/>
</dbReference>
<dbReference type="EC" id="5.6.2.4" evidence="5"/>
<dbReference type="Gene3D" id="3.40.50.300">
    <property type="entry name" value="P-loop containing nucleotide triphosphate hydrolases"/>
    <property type="match status" value="1"/>
</dbReference>
<dbReference type="GO" id="GO:0006281">
    <property type="term" value="P:DNA repair"/>
    <property type="evidence" value="ECO:0007669"/>
    <property type="project" value="TreeGrafter"/>
</dbReference>
<evidence type="ECO:0000313" key="9">
    <source>
        <dbReference type="EMBL" id="CAG8660201.1"/>
    </source>
</evidence>
<accession>A0A9N9E550</accession>
<comment type="catalytic activity">
    <reaction evidence="4">
        <text>Couples ATP hydrolysis with the unwinding of duplex DNA by translocating in the 3'-5' direction.</text>
        <dbReference type="EC" id="5.6.2.4"/>
    </reaction>
</comment>
<dbReference type="AlphaFoldDB" id="A0A9N9E550"/>
<dbReference type="GO" id="GO:0005524">
    <property type="term" value="F:ATP binding"/>
    <property type="evidence" value="ECO:0007669"/>
    <property type="project" value="InterPro"/>
</dbReference>
<feature type="domain" description="DEAD/DEAH-box helicase" evidence="8">
    <location>
        <begin position="270"/>
        <end position="321"/>
    </location>
</feature>
<sequence>DEIDKELADSSNLMIFKAGLPISSRGLDVDNCIIQAFTLQLEESNIELKSTRKKLRESLEIINKLHKQLEEISNSTSYTNSLLILIYSDNESTNDSINSESLSCIFEELISKGKLGSSILVSTKVYLELILNKPCSQYFQYQDLFLNELVEAANKNAEQNLHEICKLIRSQNKHILEASFDCSWSHVREAMQASGEFVFNDKIIEMLNIVRSAGDLCEFSDQDIYNISKIQEQREYRRIANIAKIETQNQTRAQKIINQKACLSSFDFGQVNSINCFIEKNDTLCILPTGGGKTLVYAASALLFTGLTVVFTPLKALIGNQI</sequence>
<evidence type="ECO:0000313" key="10">
    <source>
        <dbReference type="Proteomes" id="UP000789396"/>
    </source>
</evidence>
<evidence type="ECO:0000256" key="7">
    <source>
        <dbReference type="SAM" id="Phobius"/>
    </source>
</evidence>
<comment type="caution">
    <text evidence="9">The sequence shown here is derived from an EMBL/GenBank/DDBJ whole genome shotgun (WGS) entry which is preliminary data.</text>
</comment>
<evidence type="ECO:0000256" key="1">
    <source>
        <dbReference type="ARBA" id="ARBA00005446"/>
    </source>
</evidence>
<feature type="transmembrane region" description="Helical" evidence="7">
    <location>
        <begin position="295"/>
        <end position="318"/>
    </location>
</feature>
<protein>
    <recommendedName>
        <fullName evidence="5">DNA 3'-5' helicase</fullName>
        <ecNumber evidence="5">5.6.2.4</ecNumber>
    </recommendedName>
</protein>
<keyword evidence="3" id="KW-0413">Isomerase</keyword>
<proteinExistence type="inferred from homology"/>
<dbReference type="GO" id="GO:0009378">
    <property type="term" value="F:four-way junction helicase activity"/>
    <property type="evidence" value="ECO:0007669"/>
    <property type="project" value="TreeGrafter"/>
</dbReference>
<dbReference type="GO" id="GO:0005737">
    <property type="term" value="C:cytoplasm"/>
    <property type="evidence" value="ECO:0007669"/>
    <property type="project" value="TreeGrafter"/>
</dbReference>
<feature type="non-terminal residue" evidence="9">
    <location>
        <position position="1"/>
    </location>
</feature>
<organism evidence="9 10">
    <name type="scientific">Racocetra fulgida</name>
    <dbReference type="NCBI Taxonomy" id="60492"/>
    <lineage>
        <taxon>Eukaryota</taxon>
        <taxon>Fungi</taxon>
        <taxon>Fungi incertae sedis</taxon>
        <taxon>Mucoromycota</taxon>
        <taxon>Glomeromycotina</taxon>
        <taxon>Glomeromycetes</taxon>
        <taxon>Diversisporales</taxon>
        <taxon>Gigasporaceae</taxon>
        <taxon>Racocetra</taxon>
    </lineage>
</organism>
<name>A0A9N9E550_9GLOM</name>
<evidence type="ECO:0000256" key="5">
    <source>
        <dbReference type="ARBA" id="ARBA00034808"/>
    </source>
</evidence>
<dbReference type="Proteomes" id="UP000789396">
    <property type="component" value="Unassembled WGS sequence"/>
</dbReference>
<keyword evidence="7" id="KW-0472">Membrane</keyword>
<feature type="non-terminal residue" evidence="9">
    <location>
        <position position="322"/>
    </location>
</feature>
<dbReference type="GO" id="GO:0043138">
    <property type="term" value="F:3'-5' DNA helicase activity"/>
    <property type="evidence" value="ECO:0007669"/>
    <property type="project" value="UniProtKB-EC"/>
</dbReference>
<keyword evidence="2" id="KW-0238">DNA-binding</keyword>
<gene>
    <name evidence="9" type="ORF">RFULGI_LOCUS8818</name>
</gene>
<dbReference type="InterPro" id="IPR027417">
    <property type="entry name" value="P-loop_NTPase"/>
</dbReference>
<evidence type="ECO:0000256" key="2">
    <source>
        <dbReference type="ARBA" id="ARBA00023125"/>
    </source>
</evidence>
<dbReference type="OrthoDB" id="2444340at2759"/>
<dbReference type="InterPro" id="IPR011545">
    <property type="entry name" value="DEAD/DEAH_box_helicase_dom"/>
</dbReference>
<evidence type="ECO:0000256" key="6">
    <source>
        <dbReference type="SAM" id="Coils"/>
    </source>
</evidence>
<reference evidence="9" key="1">
    <citation type="submission" date="2021-06" db="EMBL/GenBank/DDBJ databases">
        <authorList>
            <person name="Kallberg Y."/>
            <person name="Tangrot J."/>
            <person name="Rosling A."/>
        </authorList>
    </citation>
    <scope>NUCLEOTIDE SEQUENCE</scope>
    <source>
        <strain evidence="9">IN212</strain>
    </source>
</reference>
<dbReference type="SUPFAM" id="SSF52540">
    <property type="entry name" value="P-loop containing nucleoside triphosphate hydrolases"/>
    <property type="match status" value="1"/>
</dbReference>
<comment type="similarity">
    <text evidence="1">Belongs to the helicase family. RecQ subfamily.</text>
</comment>
<keyword evidence="10" id="KW-1185">Reference proteome</keyword>
<feature type="coiled-coil region" evidence="6">
    <location>
        <begin position="34"/>
        <end position="72"/>
    </location>
</feature>
<dbReference type="EMBL" id="CAJVPZ010014721">
    <property type="protein sequence ID" value="CAG8660201.1"/>
    <property type="molecule type" value="Genomic_DNA"/>
</dbReference>
<dbReference type="GO" id="GO:0030894">
    <property type="term" value="C:replisome"/>
    <property type="evidence" value="ECO:0007669"/>
    <property type="project" value="TreeGrafter"/>
</dbReference>
<dbReference type="GO" id="GO:0003677">
    <property type="term" value="F:DNA binding"/>
    <property type="evidence" value="ECO:0007669"/>
    <property type="project" value="UniProtKB-KW"/>
</dbReference>
<evidence type="ECO:0000256" key="4">
    <source>
        <dbReference type="ARBA" id="ARBA00034617"/>
    </source>
</evidence>
<keyword evidence="7" id="KW-1133">Transmembrane helix</keyword>
<evidence type="ECO:0000256" key="3">
    <source>
        <dbReference type="ARBA" id="ARBA00023235"/>
    </source>
</evidence>
<keyword evidence="7" id="KW-0812">Transmembrane</keyword>
<evidence type="ECO:0000259" key="8">
    <source>
        <dbReference type="Pfam" id="PF00270"/>
    </source>
</evidence>
<keyword evidence="6" id="KW-0175">Coiled coil</keyword>
<dbReference type="PANTHER" id="PTHR13710:SF105">
    <property type="entry name" value="ATP-DEPENDENT DNA HELICASE Q1"/>
    <property type="match status" value="1"/>
</dbReference>